<protein>
    <submittedName>
        <fullName evidence="1">Uncharacterized protein</fullName>
    </submittedName>
</protein>
<proteinExistence type="predicted"/>
<organism evidence="1">
    <name type="scientific">Borrelia puertoricensis</name>
    <dbReference type="NCBI Taxonomy" id="2756107"/>
    <lineage>
        <taxon>Bacteria</taxon>
        <taxon>Pseudomonadati</taxon>
        <taxon>Spirochaetota</taxon>
        <taxon>Spirochaetia</taxon>
        <taxon>Spirochaetales</taxon>
        <taxon>Borreliaceae</taxon>
        <taxon>Borrelia</taxon>
    </lineage>
</organism>
<reference evidence="1" key="1">
    <citation type="submission" date="2023-04" db="EMBL/GenBank/DDBJ databases">
        <title>First molecular report of Borrelia puertoricensis spp. in opossums from Colombia.</title>
        <authorList>
            <person name="Lopez Y."/>
            <person name="Faccini-Martinez A.A."/>
            <person name="Munoz-Leal S."/>
            <person name="Calderon A."/>
            <person name="Munoz M."/>
            <person name="Ramirez J.D."/>
            <person name="Rivero R."/>
            <person name="Mattar S."/>
        </authorList>
    </citation>
    <scope>NUCLEOTIDE SEQUENCE</scope>
</reference>
<evidence type="ECO:0000313" key="1">
    <source>
        <dbReference type="EMBL" id="WMW27241.1"/>
    </source>
</evidence>
<dbReference type="EMBL" id="OQ871584">
    <property type="protein sequence ID" value="WMW27241.1"/>
    <property type="molecule type" value="Genomic_DNA"/>
</dbReference>
<accession>A0AA51UNB1</accession>
<dbReference type="AlphaFoldDB" id="A0AA51UNB1"/>
<sequence length="103" mass="11788">MDINGSSEIVKIITQGAFKTSEISNEDLRKKEIRENKNLSLNQSKSYHVDSEINSIYPTDEITNNNDNFVTMSKVKTAKRNSPGIYDINFHDPKIGRNIDIER</sequence>
<gene>
    <name evidence="1" type="ORF">MHINFGKF_00015</name>
</gene>
<name>A0AA51UNB1_9SPIR</name>